<evidence type="ECO:0000256" key="10">
    <source>
        <dbReference type="ARBA" id="ARBA00023004"/>
    </source>
</evidence>
<keyword evidence="6 13" id="KW-0812">Transmembrane</keyword>
<keyword evidence="16" id="KW-1185">Reference proteome</keyword>
<dbReference type="RefSeq" id="WP_104738761.1">
    <property type="nucleotide sequence ID" value="NZ_BMHR01000011.1"/>
</dbReference>
<dbReference type="GO" id="GO:0046872">
    <property type="term" value="F:metal ion binding"/>
    <property type="evidence" value="ECO:0007669"/>
    <property type="project" value="UniProtKB-KW"/>
</dbReference>
<reference evidence="15 16" key="1">
    <citation type="submission" date="2018-01" db="EMBL/GenBank/DDBJ databases">
        <title>Draft genome of the type strain Pseudomonas oceani DSM 100277 isolated from the deep water in Okinawa trough, northwestern Pacific Ocean.</title>
        <authorList>
            <person name="Gomila M."/>
            <person name="Mulet M."/>
            <person name="Garcia-Valdes E."/>
            <person name="Lalucat J."/>
        </authorList>
    </citation>
    <scope>NUCLEOTIDE SEQUENCE [LARGE SCALE GENOMIC DNA]</scope>
    <source>
        <strain evidence="15 16">DSM 100277</strain>
    </source>
</reference>
<keyword evidence="11 13" id="KW-0472">Membrane</keyword>
<keyword evidence="9 13" id="KW-1133">Transmembrane helix</keyword>
<organism evidence="15 16">
    <name type="scientific">Halopseudomonas oceani</name>
    <dbReference type="NCBI Taxonomy" id="1708783"/>
    <lineage>
        <taxon>Bacteria</taxon>
        <taxon>Pseudomonadati</taxon>
        <taxon>Pseudomonadota</taxon>
        <taxon>Gammaproteobacteria</taxon>
        <taxon>Pseudomonadales</taxon>
        <taxon>Pseudomonadaceae</taxon>
        <taxon>Halopseudomonas</taxon>
    </lineage>
</organism>
<evidence type="ECO:0000256" key="11">
    <source>
        <dbReference type="ARBA" id="ARBA00023136"/>
    </source>
</evidence>
<dbReference type="InterPro" id="IPR052168">
    <property type="entry name" value="Cytochrome_b561_oxidase"/>
</dbReference>
<evidence type="ECO:0000256" key="13">
    <source>
        <dbReference type="SAM" id="Phobius"/>
    </source>
</evidence>
<evidence type="ECO:0000256" key="9">
    <source>
        <dbReference type="ARBA" id="ARBA00022989"/>
    </source>
</evidence>
<evidence type="ECO:0000256" key="12">
    <source>
        <dbReference type="ARBA" id="ARBA00037975"/>
    </source>
</evidence>
<evidence type="ECO:0000313" key="16">
    <source>
        <dbReference type="Proteomes" id="UP000243451"/>
    </source>
</evidence>
<name>A0A2P4ETS8_9GAMM</name>
<keyword evidence="4" id="KW-1003">Cell membrane</keyword>
<dbReference type="GO" id="GO:0005886">
    <property type="term" value="C:plasma membrane"/>
    <property type="evidence" value="ECO:0007669"/>
    <property type="project" value="UniProtKB-SubCell"/>
</dbReference>
<evidence type="ECO:0000256" key="5">
    <source>
        <dbReference type="ARBA" id="ARBA00022617"/>
    </source>
</evidence>
<feature type="domain" description="Cytochrome b561 bacterial/Ni-hydrogenase" evidence="14">
    <location>
        <begin position="7"/>
        <end position="178"/>
    </location>
</feature>
<comment type="subcellular location">
    <subcellularLocation>
        <location evidence="2">Cell membrane</location>
        <topology evidence="2">Multi-pass membrane protein</topology>
    </subcellularLocation>
</comment>
<evidence type="ECO:0000256" key="7">
    <source>
        <dbReference type="ARBA" id="ARBA00022723"/>
    </source>
</evidence>
<dbReference type="EMBL" id="PPSK01000011">
    <property type="protein sequence ID" value="POB02693.1"/>
    <property type="molecule type" value="Genomic_DNA"/>
</dbReference>
<evidence type="ECO:0000256" key="1">
    <source>
        <dbReference type="ARBA" id="ARBA00001970"/>
    </source>
</evidence>
<keyword evidence="10" id="KW-0408">Iron</keyword>
<dbReference type="OrthoDB" id="8589936at2"/>
<keyword evidence="5" id="KW-0349">Heme</keyword>
<evidence type="ECO:0000259" key="14">
    <source>
        <dbReference type="Pfam" id="PF01292"/>
    </source>
</evidence>
<keyword evidence="7" id="KW-0479">Metal-binding</keyword>
<accession>A0A2P4ETS8</accession>
<evidence type="ECO:0000313" key="15">
    <source>
        <dbReference type="EMBL" id="POB02693.1"/>
    </source>
</evidence>
<feature type="transmembrane region" description="Helical" evidence="13">
    <location>
        <begin position="148"/>
        <end position="167"/>
    </location>
</feature>
<dbReference type="Proteomes" id="UP000243451">
    <property type="component" value="Unassembled WGS sequence"/>
</dbReference>
<feature type="transmembrane region" description="Helical" evidence="13">
    <location>
        <begin position="50"/>
        <end position="71"/>
    </location>
</feature>
<comment type="cofactor">
    <cofactor evidence="1">
        <name>heme b</name>
        <dbReference type="ChEBI" id="CHEBI:60344"/>
    </cofactor>
</comment>
<dbReference type="AlphaFoldDB" id="A0A2P4ETS8"/>
<evidence type="ECO:0000256" key="8">
    <source>
        <dbReference type="ARBA" id="ARBA00022982"/>
    </source>
</evidence>
<dbReference type="PROSITE" id="PS51257">
    <property type="entry name" value="PROKAR_LIPOPROTEIN"/>
    <property type="match status" value="1"/>
</dbReference>
<proteinExistence type="inferred from homology"/>
<keyword evidence="8" id="KW-0249">Electron transport</keyword>
<dbReference type="GO" id="GO:0022904">
    <property type="term" value="P:respiratory electron transport chain"/>
    <property type="evidence" value="ECO:0007669"/>
    <property type="project" value="InterPro"/>
</dbReference>
<sequence length="182" mass="20437">MQASNERYHSLNVTLHWVMLLLIAAVYACIELRTSFPRGSDPRELLKHWHFALGMAVFVLVWLRLIGRLLFRAPAITPQPPSWQRAAASAMHLALYGLMISLPLLGWFILSAGDKTQIFSWLTLPSLVAPDRQLAGQLKEIHEWLGVAGYWLIGLHAAAGVAHHYLLRDNTLTRMLPGRSGN</sequence>
<dbReference type="SUPFAM" id="SSF81342">
    <property type="entry name" value="Transmembrane di-heme cytochromes"/>
    <property type="match status" value="1"/>
</dbReference>
<feature type="transmembrane region" description="Helical" evidence="13">
    <location>
        <begin position="12"/>
        <end position="30"/>
    </location>
</feature>
<dbReference type="InterPro" id="IPR016174">
    <property type="entry name" value="Di-haem_cyt_TM"/>
</dbReference>
<evidence type="ECO:0000256" key="2">
    <source>
        <dbReference type="ARBA" id="ARBA00004651"/>
    </source>
</evidence>
<evidence type="ECO:0000256" key="3">
    <source>
        <dbReference type="ARBA" id="ARBA00022448"/>
    </source>
</evidence>
<evidence type="ECO:0000256" key="6">
    <source>
        <dbReference type="ARBA" id="ARBA00022692"/>
    </source>
</evidence>
<comment type="similarity">
    <text evidence="12">Belongs to the cytochrome b561 family.</text>
</comment>
<dbReference type="PANTHER" id="PTHR30529">
    <property type="entry name" value="CYTOCHROME B561"/>
    <property type="match status" value="1"/>
</dbReference>
<gene>
    <name evidence="15" type="ORF">C1949_12250</name>
</gene>
<comment type="caution">
    <text evidence="15">The sequence shown here is derived from an EMBL/GenBank/DDBJ whole genome shotgun (WGS) entry which is preliminary data.</text>
</comment>
<dbReference type="PANTHER" id="PTHR30529:SF3">
    <property type="entry name" value="CYTOCHROME B561 HOMOLOG 1"/>
    <property type="match status" value="1"/>
</dbReference>
<dbReference type="GO" id="GO:0020037">
    <property type="term" value="F:heme binding"/>
    <property type="evidence" value="ECO:0007669"/>
    <property type="project" value="TreeGrafter"/>
</dbReference>
<keyword evidence="3" id="KW-0813">Transport</keyword>
<dbReference type="GO" id="GO:0009055">
    <property type="term" value="F:electron transfer activity"/>
    <property type="evidence" value="ECO:0007669"/>
    <property type="project" value="InterPro"/>
</dbReference>
<dbReference type="Pfam" id="PF01292">
    <property type="entry name" value="Ni_hydr_CYTB"/>
    <property type="match status" value="1"/>
</dbReference>
<protein>
    <submittedName>
        <fullName evidence="15">Cytochrome B</fullName>
    </submittedName>
</protein>
<evidence type="ECO:0000256" key="4">
    <source>
        <dbReference type="ARBA" id="ARBA00022475"/>
    </source>
</evidence>
<feature type="transmembrane region" description="Helical" evidence="13">
    <location>
        <begin position="92"/>
        <end position="110"/>
    </location>
</feature>
<dbReference type="InterPro" id="IPR011577">
    <property type="entry name" value="Cyt_b561_bac/Ni-Hgenase"/>
</dbReference>